<dbReference type="AlphaFoldDB" id="A0A5J4WN74"/>
<protein>
    <submittedName>
        <fullName evidence="2">Uncharacterized protein</fullName>
    </submittedName>
</protein>
<comment type="caution">
    <text evidence="2">The sequence shown here is derived from an EMBL/GenBank/DDBJ whole genome shotgun (WGS) entry which is preliminary data.</text>
</comment>
<evidence type="ECO:0000256" key="1">
    <source>
        <dbReference type="SAM" id="MobiDB-lite"/>
    </source>
</evidence>
<feature type="region of interest" description="Disordered" evidence="1">
    <location>
        <begin position="1"/>
        <end position="46"/>
    </location>
</feature>
<dbReference type="EMBL" id="SNRW01001533">
    <property type="protein sequence ID" value="KAA6396042.1"/>
    <property type="molecule type" value="Genomic_DNA"/>
</dbReference>
<dbReference type="Proteomes" id="UP000324800">
    <property type="component" value="Unassembled WGS sequence"/>
</dbReference>
<reference evidence="2 3" key="1">
    <citation type="submission" date="2019-03" db="EMBL/GenBank/DDBJ databases">
        <title>Single cell metagenomics reveals metabolic interactions within the superorganism composed of flagellate Streblomastix strix and complex community of Bacteroidetes bacteria on its surface.</title>
        <authorList>
            <person name="Treitli S.C."/>
            <person name="Kolisko M."/>
            <person name="Husnik F."/>
            <person name="Keeling P."/>
            <person name="Hampl V."/>
        </authorList>
    </citation>
    <scope>NUCLEOTIDE SEQUENCE [LARGE SCALE GENOMIC DNA]</scope>
    <source>
        <strain evidence="2">ST1C</strain>
    </source>
</reference>
<feature type="compositionally biased region" description="Basic and acidic residues" evidence="1">
    <location>
        <begin position="21"/>
        <end position="46"/>
    </location>
</feature>
<gene>
    <name evidence="2" type="ORF">EZS28_008433</name>
</gene>
<accession>A0A5J4WN74</accession>
<evidence type="ECO:0000313" key="2">
    <source>
        <dbReference type="EMBL" id="KAA6396042.1"/>
    </source>
</evidence>
<organism evidence="2 3">
    <name type="scientific">Streblomastix strix</name>
    <dbReference type="NCBI Taxonomy" id="222440"/>
    <lineage>
        <taxon>Eukaryota</taxon>
        <taxon>Metamonada</taxon>
        <taxon>Preaxostyla</taxon>
        <taxon>Oxymonadida</taxon>
        <taxon>Streblomastigidae</taxon>
        <taxon>Streblomastix</taxon>
    </lineage>
</organism>
<sequence>MFAREAKKTTLTAVKPVPQKITERKMRPCSKNNEEQRPELDATEKENMRVEVKRAHINQFAAERTKQHLGTNDDKREIQMKIHEDLKTQLMVNNGIKRNETIIEKVHEEKLARDAESRKISYENYLADKKSKFAADQMLNKKMAAEKAFREKQNKKIDAYAGDGTEFFEKFGTSAL</sequence>
<evidence type="ECO:0000313" key="3">
    <source>
        <dbReference type="Proteomes" id="UP000324800"/>
    </source>
</evidence>
<proteinExistence type="predicted"/>
<name>A0A5J4WN74_9EUKA</name>